<feature type="compositionally biased region" description="Low complexity" evidence="7">
    <location>
        <begin position="1"/>
        <end position="13"/>
    </location>
</feature>
<gene>
    <name evidence="8" type="ORF">RI129_005731</name>
</gene>
<dbReference type="PROSITE" id="PS51897">
    <property type="entry name" value="ANNEXIN_2"/>
    <property type="match status" value="4"/>
</dbReference>
<dbReference type="GO" id="GO:0005886">
    <property type="term" value="C:plasma membrane"/>
    <property type="evidence" value="ECO:0007669"/>
    <property type="project" value="TreeGrafter"/>
</dbReference>
<dbReference type="GO" id="GO:0005634">
    <property type="term" value="C:nucleus"/>
    <property type="evidence" value="ECO:0007669"/>
    <property type="project" value="TreeGrafter"/>
</dbReference>
<comment type="similarity">
    <text evidence="1 6">Belongs to the annexin family.</text>
</comment>
<dbReference type="AlphaFoldDB" id="A0AAN7VG04"/>
<reference evidence="8 9" key="1">
    <citation type="journal article" date="2024" name="Insects">
        <title>An Improved Chromosome-Level Genome Assembly of the Firefly Pyrocoelia pectoralis.</title>
        <authorList>
            <person name="Fu X."/>
            <person name="Meyer-Rochow V.B."/>
            <person name="Ballantyne L."/>
            <person name="Zhu X."/>
        </authorList>
    </citation>
    <scope>NUCLEOTIDE SEQUENCE [LARGE SCALE GENOMIC DNA]</scope>
    <source>
        <strain evidence="8">XCY_ONT2</strain>
    </source>
</reference>
<keyword evidence="9" id="KW-1185">Reference proteome</keyword>
<dbReference type="EMBL" id="JAVRBK010000004">
    <property type="protein sequence ID" value="KAK5644431.1"/>
    <property type="molecule type" value="Genomic_DNA"/>
</dbReference>
<feature type="region of interest" description="Disordered" evidence="7">
    <location>
        <begin position="65"/>
        <end position="130"/>
    </location>
</feature>
<dbReference type="PRINTS" id="PR00196">
    <property type="entry name" value="ANNEXIN"/>
</dbReference>
<dbReference type="PANTHER" id="PTHR10502:SF102">
    <property type="entry name" value="ANNEXIN B11"/>
    <property type="match status" value="1"/>
</dbReference>
<proteinExistence type="inferred from homology"/>
<dbReference type="Gene3D" id="1.10.220.10">
    <property type="entry name" value="Annexin"/>
    <property type="match status" value="4"/>
</dbReference>
<feature type="compositionally biased region" description="Pro residues" evidence="7">
    <location>
        <begin position="18"/>
        <end position="31"/>
    </location>
</feature>
<comment type="domain">
    <text evidence="6">A pair of annexin repeats may form one binding site for calcium and phospholipid.</text>
</comment>
<dbReference type="InterPro" id="IPR018252">
    <property type="entry name" value="Annexin_repeat_CS"/>
</dbReference>
<evidence type="ECO:0000256" key="3">
    <source>
        <dbReference type="ARBA" id="ARBA00022837"/>
    </source>
</evidence>
<dbReference type="GO" id="GO:0005509">
    <property type="term" value="F:calcium ion binding"/>
    <property type="evidence" value="ECO:0007669"/>
    <property type="project" value="InterPro"/>
</dbReference>
<dbReference type="InterPro" id="IPR001464">
    <property type="entry name" value="Annexin"/>
</dbReference>
<keyword evidence="4 6" id="KW-0041">Annexin</keyword>
<keyword evidence="5 6" id="KW-0111">Calcium/phospholipid-binding</keyword>
<evidence type="ECO:0000313" key="8">
    <source>
        <dbReference type="EMBL" id="KAK5644431.1"/>
    </source>
</evidence>
<sequence length="451" mass="49474">MSYPGYPPYQQGQGMPGANPPYPQQGYPPYPGGGGAPSYPPYPPQGVYPPSLGYSTNAPMYMPQPSYPGAPPPEGSYPNVEPSYPGAASQPPFPGAQQVYPSHHTSDYAPPPTSHGNYGPPHGGYAPTTQPEVIKRKTPTVIPASPFDPRSDAEVLRKAMKGFGTDEKAIINVVARRSNAQRLEIAMQFKTMYGKDLIKDLKSELSGRFEDLIVALMLPLPQYYARELYHALTGMGTDEDCLIEVFCTLSNHEIMIIRDAYQNTYHSSLERDLRGDTSGHFKRLMTSLCSAGRDESGMVNQSQAAGDAQQLLNAGVLQWGTDESLFNMILCSRNYNQLNLIFDEYQRIAGHDIEQAIKGEFSGDIEQGLLAVVRAIRNLPAFFAKRLHQSMAGLGTNDNQMIRIIVTRSEVDMGEIKQHYAAMYGKDLASAIADDVSGDYKKCLLALIGAY</sequence>
<dbReference type="SUPFAM" id="SSF47874">
    <property type="entry name" value="Annexin"/>
    <property type="match status" value="1"/>
</dbReference>
<dbReference type="SMART" id="SM00335">
    <property type="entry name" value="ANX"/>
    <property type="match status" value="4"/>
</dbReference>
<dbReference type="FunFam" id="1.10.220.10:FF:000001">
    <property type="entry name" value="Annexin"/>
    <property type="match status" value="1"/>
</dbReference>
<evidence type="ECO:0000256" key="2">
    <source>
        <dbReference type="ARBA" id="ARBA00022737"/>
    </source>
</evidence>
<dbReference type="PANTHER" id="PTHR10502">
    <property type="entry name" value="ANNEXIN"/>
    <property type="match status" value="1"/>
</dbReference>
<dbReference type="InterPro" id="IPR037104">
    <property type="entry name" value="Annexin_sf"/>
</dbReference>
<dbReference type="GO" id="GO:0001786">
    <property type="term" value="F:phosphatidylserine binding"/>
    <property type="evidence" value="ECO:0007669"/>
    <property type="project" value="TreeGrafter"/>
</dbReference>
<comment type="caution">
    <text evidence="8">The sequence shown here is derived from an EMBL/GenBank/DDBJ whole genome shotgun (WGS) entry which is preliminary data.</text>
</comment>
<protein>
    <recommendedName>
        <fullName evidence="6">Annexin</fullName>
    </recommendedName>
</protein>
<dbReference type="GO" id="GO:0012506">
    <property type="term" value="C:vesicle membrane"/>
    <property type="evidence" value="ECO:0007669"/>
    <property type="project" value="TreeGrafter"/>
</dbReference>
<evidence type="ECO:0000256" key="1">
    <source>
        <dbReference type="ARBA" id="ARBA00007831"/>
    </source>
</evidence>
<dbReference type="InterPro" id="IPR018502">
    <property type="entry name" value="Annexin_repeat"/>
</dbReference>
<dbReference type="FunFam" id="1.10.220.10:FF:000003">
    <property type="entry name" value="Annexin"/>
    <property type="match status" value="1"/>
</dbReference>
<dbReference type="FunFam" id="1.10.220.10:FF:000004">
    <property type="entry name" value="Annexin"/>
    <property type="match status" value="1"/>
</dbReference>
<dbReference type="Pfam" id="PF00191">
    <property type="entry name" value="Annexin"/>
    <property type="match status" value="4"/>
</dbReference>
<accession>A0AAN7VG04</accession>
<evidence type="ECO:0000256" key="6">
    <source>
        <dbReference type="RuleBase" id="RU003540"/>
    </source>
</evidence>
<evidence type="ECO:0000256" key="7">
    <source>
        <dbReference type="SAM" id="MobiDB-lite"/>
    </source>
</evidence>
<feature type="region of interest" description="Disordered" evidence="7">
    <location>
        <begin position="1"/>
        <end position="44"/>
    </location>
</feature>
<feature type="compositionally biased region" description="Pro residues" evidence="7">
    <location>
        <begin position="65"/>
        <end position="75"/>
    </location>
</feature>
<organism evidence="8 9">
    <name type="scientific">Pyrocoelia pectoralis</name>
    <dbReference type="NCBI Taxonomy" id="417401"/>
    <lineage>
        <taxon>Eukaryota</taxon>
        <taxon>Metazoa</taxon>
        <taxon>Ecdysozoa</taxon>
        <taxon>Arthropoda</taxon>
        <taxon>Hexapoda</taxon>
        <taxon>Insecta</taxon>
        <taxon>Pterygota</taxon>
        <taxon>Neoptera</taxon>
        <taxon>Endopterygota</taxon>
        <taxon>Coleoptera</taxon>
        <taxon>Polyphaga</taxon>
        <taxon>Elateriformia</taxon>
        <taxon>Elateroidea</taxon>
        <taxon>Lampyridae</taxon>
        <taxon>Lampyrinae</taxon>
        <taxon>Pyrocoelia</taxon>
    </lineage>
</organism>
<evidence type="ECO:0000256" key="5">
    <source>
        <dbReference type="ARBA" id="ARBA00023302"/>
    </source>
</evidence>
<evidence type="ECO:0000256" key="4">
    <source>
        <dbReference type="ARBA" id="ARBA00023216"/>
    </source>
</evidence>
<keyword evidence="3 6" id="KW-0106">Calcium</keyword>
<dbReference type="PROSITE" id="PS00223">
    <property type="entry name" value="ANNEXIN_1"/>
    <property type="match status" value="2"/>
</dbReference>
<evidence type="ECO:0000313" key="9">
    <source>
        <dbReference type="Proteomes" id="UP001329430"/>
    </source>
</evidence>
<name>A0AAN7VG04_9COLE</name>
<keyword evidence="2 6" id="KW-0677">Repeat</keyword>
<dbReference type="GO" id="GO:0005737">
    <property type="term" value="C:cytoplasm"/>
    <property type="evidence" value="ECO:0007669"/>
    <property type="project" value="TreeGrafter"/>
</dbReference>
<dbReference type="Proteomes" id="UP001329430">
    <property type="component" value="Chromosome 4"/>
</dbReference>
<dbReference type="FunFam" id="1.10.220.10:FF:000002">
    <property type="entry name" value="Annexin"/>
    <property type="match status" value="1"/>
</dbReference>
<dbReference type="GO" id="GO:0005544">
    <property type="term" value="F:calcium-dependent phospholipid binding"/>
    <property type="evidence" value="ECO:0007669"/>
    <property type="project" value="UniProtKB-KW"/>
</dbReference>